<dbReference type="AlphaFoldDB" id="A0A1X7DFJ8"/>
<gene>
    <name evidence="1" type="ORF">SAMN06295933_1838</name>
</gene>
<reference evidence="2" key="1">
    <citation type="submission" date="2017-04" db="EMBL/GenBank/DDBJ databases">
        <authorList>
            <person name="Varghese N."/>
            <person name="Submissions S."/>
        </authorList>
    </citation>
    <scope>NUCLEOTIDE SEQUENCE [LARGE SCALE GENOMIC DNA]</scope>
    <source>
        <strain evidence="2">K3S</strain>
    </source>
</reference>
<keyword evidence="2" id="KW-1185">Reference proteome</keyword>
<dbReference type="EMBL" id="FWZU01000003">
    <property type="protein sequence ID" value="SMF14686.1"/>
    <property type="molecule type" value="Genomic_DNA"/>
</dbReference>
<dbReference type="OrthoDB" id="2083258at2"/>
<evidence type="ECO:0000313" key="2">
    <source>
        <dbReference type="Proteomes" id="UP000192906"/>
    </source>
</evidence>
<organism evidence="1 2">
    <name type="scientific">Desulfovibrio gilichinskyi</name>
    <dbReference type="NCBI Taxonomy" id="1519643"/>
    <lineage>
        <taxon>Bacteria</taxon>
        <taxon>Pseudomonadati</taxon>
        <taxon>Thermodesulfobacteriota</taxon>
        <taxon>Desulfovibrionia</taxon>
        <taxon>Desulfovibrionales</taxon>
        <taxon>Desulfovibrionaceae</taxon>
        <taxon>Desulfovibrio</taxon>
    </lineage>
</organism>
<protein>
    <submittedName>
        <fullName evidence="1">Uncharacterized protein</fullName>
    </submittedName>
</protein>
<dbReference type="Proteomes" id="UP000192906">
    <property type="component" value="Unassembled WGS sequence"/>
</dbReference>
<sequence length="98" mass="11150">MIDKDSAIETVMRKLKKIQVGDGLDLRTYKRDRSVVIMRTGEDSFTVIEDGFCKESFSVDFKGLKKILKKLVKVEFPRSNKIRVYEVGGDGVGPHPKM</sequence>
<dbReference type="RefSeq" id="WP_085101489.1">
    <property type="nucleotide sequence ID" value="NZ_FWZU01000003.1"/>
</dbReference>
<evidence type="ECO:0000313" key="1">
    <source>
        <dbReference type="EMBL" id="SMF14686.1"/>
    </source>
</evidence>
<accession>A0A1X7DFJ8</accession>
<name>A0A1X7DFJ8_9BACT</name>
<dbReference type="STRING" id="1519643.SAMN06295933_1838"/>
<proteinExistence type="predicted"/>